<dbReference type="PANTHER" id="PTHR10105:SF3">
    <property type="entry name" value="SELENOPROTEIN P"/>
    <property type="match status" value="1"/>
</dbReference>
<evidence type="ECO:0000259" key="8">
    <source>
        <dbReference type="Pfam" id="PF04592"/>
    </source>
</evidence>
<dbReference type="InterPro" id="IPR037941">
    <property type="entry name" value="SeP"/>
</dbReference>
<dbReference type="OrthoDB" id="6134775at2759"/>
<gene>
    <name evidence="9" type="primary">sepp1a_2</name>
    <name evidence="9" type="ORF">EYF80_028082</name>
</gene>
<keyword evidence="4" id="KW-0712">Selenocysteine</keyword>
<dbReference type="AlphaFoldDB" id="A0A4Z2H876"/>
<feature type="domain" description="Selenoprotein P N-terminal" evidence="8">
    <location>
        <begin position="21"/>
        <end position="227"/>
    </location>
</feature>
<keyword evidence="3 7" id="KW-0732">Signal</keyword>
<proteinExistence type="predicted"/>
<evidence type="ECO:0000256" key="6">
    <source>
        <dbReference type="SAM" id="MobiDB-lite"/>
    </source>
</evidence>
<feature type="compositionally biased region" description="Basic residues" evidence="6">
    <location>
        <begin position="204"/>
        <end position="213"/>
    </location>
</feature>
<evidence type="ECO:0000313" key="10">
    <source>
        <dbReference type="Proteomes" id="UP000314294"/>
    </source>
</evidence>
<comment type="subcellular location">
    <subcellularLocation>
        <location evidence="1">Secreted</location>
    </subcellularLocation>
</comment>
<keyword evidence="10" id="KW-1185">Reference proteome</keyword>
<dbReference type="GO" id="GO:0001887">
    <property type="term" value="P:selenium compound metabolic process"/>
    <property type="evidence" value="ECO:0007669"/>
    <property type="project" value="TreeGrafter"/>
</dbReference>
<dbReference type="InterPro" id="IPR007671">
    <property type="entry name" value="Selenoprotein-P_N"/>
</dbReference>
<feature type="region of interest" description="Disordered" evidence="6">
    <location>
        <begin position="191"/>
        <end position="221"/>
    </location>
</feature>
<evidence type="ECO:0000256" key="4">
    <source>
        <dbReference type="ARBA" id="ARBA00022933"/>
    </source>
</evidence>
<feature type="signal peptide" evidence="7">
    <location>
        <begin position="1"/>
        <end position="19"/>
    </location>
</feature>
<evidence type="ECO:0000256" key="1">
    <source>
        <dbReference type="ARBA" id="ARBA00004613"/>
    </source>
</evidence>
<feature type="chain" id="PRO_5021407529" evidence="7">
    <location>
        <begin position="20"/>
        <end position="354"/>
    </location>
</feature>
<dbReference type="GO" id="GO:0008430">
    <property type="term" value="F:selenium binding"/>
    <property type="evidence" value="ECO:0007669"/>
    <property type="project" value="InterPro"/>
</dbReference>
<dbReference type="Proteomes" id="UP000314294">
    <property type="component" value="Unassembled WGS sequence"/>
</dbReference>
<keyword evidence="2" id="KW-0964">Secreted</keyword>
<comment type="caution">
    <text evidence="9">The sequence shown here is derived from an EMBL/GenBank/DDBJ whole genome shotgun (WGS) entry which is preliminary data.</text>
</comment>
<protein>
    <submittedName>
        <fullName evidence="9">Selenoprotein Pa</fullName>
    </submittedName>
</protein>
<sequence>MWACLSLLTTLCLLHGGEAKGDGALCQTPPSWGIGDVEPMKDTMGHVTVVALFNPGMSFCLVQASRMEHLIRSLEIQGLKDVAYMAINHQGEEAQQLHAVLGQRLSRNVTLYKQSGQQPDVWQTLSGEMSDFLIYDRCGRLTEHLSLPYSTIGQGYVERAIKDGYCNRTCGDCAHESIETPAECAASKQLNADAPQGAQEQAGRRRNPNHPHGHGQQGGGVVHRKHKFELGQRQEGAYIHQIQQDGGLMRCEGVLDQCELMLKCMKVGLPGITKCCCDCPTLSADVNLQHEPCVCNEAYPVYPASCTCHELPDNKEACECWKHYDCPFPTLWVDSGVGGMTWRYRGEWVSWTSN</sequence>
<evidence type="ECO:0000313" key="9">
    <source>
        <dbReference type="EMBL" id="TNN61720.1"/>
    </source>
</evidence>
<keyword evidence="5" id="KW-0325">Glycoprotein</keyword>
<reference evidence="9 10" key="1">
    <citation type="submission" date="2019-03" db="EMBL/GenBank/DDBJ databases">
        <title>First draft genome of Liparis tanakae, snailfish: a comprehensive survey of snailfish specific genes.</title>
        <authorList>
            <person name="Kim W."/>
            <person name="Song I."/>
            <person name="Jeong J.-H."/>
            <person name="Kim D."/>
            <person name="Kim S."/>
            <person name="Ryu S."/>
            <person name="Song J.Y."/>
            <person name="Lee S.K."/>
        </authorList>
    </citation>
    <scope>NUCLEOTIDE SEQUENCE [LARGE SCALE GENOMIC DNA]</scope>
    <source>
        <tissue evidence="9">Muscle</tissue>
    </source>
</reference>
<evidence type="ECO:0000256" key="2">
    <source>
        <dbReference type="ARBA" id="ARBA00022525"/>
    </source>
</evidence>
<organism evidence="9 10">
    <name type="scientific">Liparis tanakae</name>
    <name type="common">Tanaka's snailfish</name>
    <dbReference type="NCBI Taxonomy" id="230148"/>
    <lineage>
        <taxon>Eukaryota</taxon>
        <taxon>Metazoa</taxon>
        <taxon>Chordata</taxon>
        <taxon>Craniata</taxon>
        <taxon>Vertebrata</taxon>
        <taxon>Euteleostomi</taxon>
        <taxon>Actinopterygii</taxon>
        <taxon>Neopterygii</taxon>
        <taxon>Teleostei</taxon>
        <taxon>Neoteleostei</taxon>
        <taxon>Acanthomorphata</taxon>
        <taxon>Eupercaria</taxon>
        <taxon>Perciformes</taxon>
        <taxon>Cottioidei</taxon>
        <taxon>Cottales</taxon>
        <taxon>Liparidae</taxon>
        <taxon>Liparis</taxon>
    </lineage>
</organism>
<evidence type="ECO:0000256" key="7">
    <source>
        <dbReference type="SAM" id="SignalP"/>
    </source>
</evidence>
<dbReference type="PANTHER" id="PTHR10105">
    <property type="entry name" value="SELENOPROTEIN P"/>
    <property type="match status" value="1"/>
</dbReference>
<accession>A0A4Z2H876</accession>
<evidence type="ECO:0000256" key="3">
    <source>
        <dbReference type="ARBA" id="ARBA00022729"/>
    </source>
</evidence>
<dbReference type="GO" id="GO:0005576">
    <property type="term" value="C:extracellular region"/>
    <property type="evidence" value="ECO:0007669"/>
    <property type="project" value="UniProtKB-SubCell"/>
</dbReference>
<dbReference type="EMBL" id="SRLO01000310">
    <property type="protein sequence ID" value="TNN61720.1"/>
    <property type="molecule type" value="Genomic_DNA"/>
</dbReference>
<dbReference type="Pfam" id="PF04592">
    <property type="entry name" value="SelP_N"/>
    <property type="match status" value="1"/>
</dbReference>
<evidence type="ECO:0000256" key="5">
    <source>
        <dbReference type="ARBA" id="ARBA00023180"/>
    </source>
</evidence>
<name>A0A4Z2H876_9TELE</name>